<dbReference type="InterPro" id="IPR036388">
    <property type="entry name" value="WH-like_DNA-bd_sf"/>
</dbReference>
<dbReference type="InterPro" id="IPR050707">
    <property type="entry name" value="HTH_MetabolicPath_Reg"/>
</dbReference>
<name>A0ABY7NEH1_9MICO</name>
<keyword evidence="3" id="KW-0804">Transcription</keyword>
<dbReference type="SUPFAM" id="SSF46785">
    <property type="entry name" value="Winged helix' DNA-binding domain"/>
    <property type="match status" value="1"/>
</dbReference>
<dbReference type="RefSeq" id="WP_281535568.1">
    <property type="nucleotide sequence ID" value="NZ_CP075584.1"/>
</dbReference>
<evidence type="ECO:0000313" key="6">
    <source>
        <dbReference type="EMBL" id="WBM80861.1"/>
    </source>
</evidence>
<dbReference type="Pfam" id="PF09339">
    <property type="entry name" value="HTH_IclR"/>
    <property type="match status" value="1"/>
</dbReference>
<evidence type="ECO:0000259" key="4">
    <source>
        <dbReference type="PROSITE" id="PS51077"/>
    </source>
</evidence>
<keyword evidence="7" id="KW-1185">Reference proteome</keyword>
<sequence>MTADLAGERMPSAPAAVRVASDVAPVLPSSTPADAGHAAAHLAAHPAAPAGAAERTLLVLEAALEHPRFSDVVAATGLPKATVHRLLATLVTQRFLATDPAGSYLPGPALLAIAGRALAGIDISAIAQPFVDDLVATVDCTVHIGYLSGDSIVYVMRSDSRKPYTMPSRVGHAAPLHTTGIGKVILASYPDGTVDRIIASAGLARVTDASITDPDAFRREIADVRSRGTARDRGENVPGIACIAAPLFDHTGTVRYGLSVSTLSIEHTDAQIEAMSGPLLQAAAAISNALGYQGSAFATTTLGNNS</sequence>
<dbReference type="InterPro" id="IPR014757">
    <property type="entry name" value="Tscrpt_reg_IclR_C"/>
</dbReference>
<dbReference type="PROSITE" id="PS51078">
    <property type="entry name" value="ICLR_ED"/>
    <property type="match status" value="1"/>
</dbReference>
<dbReference type="SUPFAM" id="SSF55781">
    <property type="entry name" value="GAF domain-like"/>
    <property type="match status" value="1"/>
</dbReference>
<gene>
    <name evidence="6" type="ORF">KIV56_05985</name>
</gene>
<dbReference type="Proteomes" id="UP001212421">
    <property type="component" value="Chromosome"/>
</dbReference>
<dbReference type="Gene3D" id="3.30.450.40">
    <property type="match status" value="1"/>
</dbReference>
<keyword evidence="2" id="KW-0238">DNA-binding</keyword>
<feature type="domain" description="HTH iclR-type" evidence="4">
    <location>
        <begin position="50"/>
        <end position="108"/>
    </location>
</feature>
<evidence type="ECO:0000256" key="3">
    <source>
        <dbReference type="ARBA" id="ARBA00023163"/>
    </source>
</evidence>
<feature type="domain" description="IclR-ED" evidence="5">
    <location>
        <begin position="109"/>
        <end position="292"/>
    </location>
</feature>
<organism evidence="6 7">
    <name type="scientific">Cryobacterium breve</name>
    <dbReference type="NCBI Taxonomy" id="1259258"/>
    <lineage>
        <taxon>Bacteria</taxon>
        <taxon>Bacillati</taxon>
        <taxon>Actinomycetota</taxon>
        <taxon>Actinomycetes</taxon>
        <taxon>Micrococcales</taxon>
        <taxon>Microbacteriaceae</taxon>
        <taxon>Cryobacterium</taxon>
    </lineage>
</organism>
<evidence type="ECO:0000259" key="5">
    <source>
        <dbReference type="PROSITE" id="PS51078"/>
    </source>
</evidence>
<dbReference type="Gene3D" id="1.10.10.10">
    <property type="entry name" value="Winged helix-like DNA-binding domain superfamily/Winged helix DNA-binding domain"/>
    <property type="match status" value="1"/>
</dbReference>
<dbReference type="SMART" id="SM00346">
    <property type="entry name" value="HTH_ICLR"/>
    <property type="match status" value="1"/>
</dbReference>
<protein>
    <submittedName>
        <fullName evidence="6">IclR family transcriptional regulator</fullName>
    </submittedName>
</protein>
<keyword evidence="1" id="KW-0805">Transcription regulation</keyword>
<accession>A0ABY7NEH1</accession>
<dbReference type="PANTHER" id="PTHR30136">
    <property type="entry name" value="HELIX-TURN-HELIX TRANSCRIPTIONAL REGULATOR, ICLR FAMILY"/>
    <property type="match status" value="1"/>
</dbReference>
<evidence type="ECO:0000313" key="7">
    <source>
        <dbReference type="Proteomes" id="UP001212421"/>
    </source>
</evidence>
<proteinExistence type="predicted"/>
<dbReference type="Pfam" id="PF01614">
    <property type="entry name" value="IclR_C"/>
    <property type="match status" value="1"/>
</dbReference>
<dbReference type="InterPro" id="IPR005471">
    <property type="entry name" value="Tscrpt_reg_IclR_N"/>
</dbReference>
<dbReference type="PROSITE" id="PS51077">
    <property type="entry name" value="HTH_ICLR"/>
    <property type="match status" value="1"/>
</dbReference>
<reference evidence="6 7" key="1">
    <citation type="submission" date="2021-05" db="EMBL/GenBank/DDBJ databases">
        <authorList>
            <person name="Kumar R."/>
            <person name="Kumar A."/>
            <person name="Mukhia S."/>
        </authorList>
    </citation>
    <scope>NUCLEOTIDE SEQUENCE [LARGE SCALE GENOMIC DNA]</scope>
    <source>
        <strain evidence="6 7">ERMR7:08</strain>
    </source>
</reference>
<dbReference type="EMBL" id="CP075584">
    <property type="protein sequence ID" value="WBM80861.1"/>
    <property type="molecule type" value="Genomic_DNA"/>
</dbReference>
<dbReference type="PANTHER" id="PTHR30136:SF24">
    <property type="entry name" value="HTH-TYPE TRANSCRIPTIONAL REPRESSOR ALLR"/>
    <property type="match status" value="1"/>
</dbReference>
<evidence type="ECO:0000256" key="1">
    <source>
        <dbReference type="ARBA" id="ARBA00023015"/>
    </source>
</evidence>
<dbReference type="InterPro" id="IPR029016">
    <property type="entry name" value="GAF-like_dom_sf"/>
</dbReference>
<evidence type="ECO:0000256" key="2">
    <source>
        <dbReference type="ARBA" id="ARBA00023125"/>
    </source>
</evidence>
<dbReference type="InterPro" id="IPR036390">
    <property type="entry name" value="WH_DNA-bd_sf"/>
</dbReference>